<dbReference type="Pfam" id="PF02867">
    <property type="entry name" value="Ribonuc_red_lgC"/>
    <property type="match status" value="1"/>
</dbReference>
<dbReference type="EMBL" id="JENJ01000006">
    <property type="protein sequence ID" value="KGM97813.1"/>
    <property type="molecule type" value="Genomic_DNA"/>
</dbReference>
<dbReference type="PROSITE" id="PS51161">
    <property type="entry name" value="ATP_CONE"/>
    <property type="match status" value="1"/>
</dbReference>
<evidence type="ECO:0000256" key="7">
    <source>
        <dbReference type="ARBA" id="ARBA00023116"/>
    </source>
</evidence>
<feature type="domain" description="ATP-cone" evidence="11">
    <location>
        <begin position="3"/>
        <end position="106"/>
    </location>
</feature>
<evidence type="ECO:0000256" key="5">
    <source>
        <dbReference type="ARBA" id="ARBA00022840"/>
    </source>
</evidence>
<comment type="function">
    <text evidence="10">Provides the precursors necessary for DNA synthesis. Catalyzes the biosynthesis of deoxyribonucleotides from the corresponding ribonucleotides.</text>
</comment>
<dbReference type="OrthoDB" id="9762933at2"/>
<comment type="similarity">
    <text evidence="1 10">Belongs to the ribonucleoside diphosphate reductase large chain family.</text>
</comment>
<gene>
    <name evidence="12" type="ORF">Z968_02090</name>
</gene>
<dbReference type="GO" id="GO:0005971">
    <property type="term" value="C:ribonucleoside-diphosphate reductase complex"/>
    <property type="evidence" value="ECO:0007669"/>
    <property type="project" value="TreeGrafter"/>
</dbReference>
<evidence type="ECO:0000256" key="6">
    <source>
        <dbReference type="ARBA" id="ARBA00023002"/>
    </source>
</evidence>
<keyword evidence="5 9" id="KW-0067">ATP-binding</keyword>
<dbReference type="EC" id="1.17.4.1" evidence="2 10"/>
<protein>
    <recommendedName>
        <fullName evidence="2 10">Ribonucleoside-diphosphate reductase</fullName>
        <ecNumber evidence="2 10">1.17.4.1</ecNumber>
    </recommendedName>
</protein>
<dbReference type="RefSeq" id="WP_039252684.1">
    <property type="nucleotide sequence ID" value="NZ_JENJ01000006.1"/>
</dbReference>
<dbReference type="PANTHER" id="PTHR11573">
    <property type="entry name" value="RIBONUCLEOSIDE-DIPHOSPHATE REDUCTASE LARGE CHAIN"/>
    <property type="match status" value="1"/>
</dbReference>
<dbReference type="Pfam" id="PF03477">
    <property type="entry name" value="ATP-cone"/>
    <property type="match status" value="1"/>
</dbReference>
<sequence>MDIKVKKRNGEYEKLHVEKTKKMVSLACEGLDGCDPLELEIDSRIQFRDGMSTKEIQKILIQTAIEKVIYIDKNNYDNSTSKKTNINWQYVAARLLTFDLYKEAKINRNYGYFGYGDFLSLIKKLVDMNLYGKYLIENYSDDEIKELSNYIEPKRDEFFNYEGLKLLSERYLIKGFNGEVLELPQERFMVIAMHLAIPEGENKVYYAKKFYDLMSKLKMTVATPTLGNAGTPFYQLSSCFVSVVGDNLWSIYDVNQKFSQVSKHGGALGIYIGKVRALNSEIRGHKNASGGVIPWIKLYNDTAVAVDQLGKRKGGASITLDIWHKDIYDFLDLKTNNGDDRRKAHDIFTSVSIPDIFMRRLLTRENWSLFDPYMVHKLMGYKLEDYFDDENNKEFTKKYLECEANENLQRDTVSCLDLMKKIMKSAVETGTPFIFFRDTVNRANPNKHKGMIYSSNLCHEIAQNMSESELISEEVTDKNGFNEVVSRVKSGDMVTCNLNSINLSKVSREELKESIPLQIRMLDNVISLNRLPVKESAITSDKYRAIGLGTSGYHQYLASNKIKWESEEHIKEVDSLFEDIAYEAIKASMELAKEKGAYAEFEGSEWQSGKYFERRGYNSERWNKLREDIAKYGIRNGYIMAVAPTGSTSNIANTTAGIDPVFKKFFIEEKKGSFTPKTAPDLNNENFWYYKEAHTINQEWSIKACAVRQKHIDQSQSFNLYITPEVKAKDILNMYTESWRQGIKTIYYVRNKSIEMDECSSCSS</sequence>
<evidence type="ECO:0000256" key="3">
    <source>
        <dbReference type="ARBA" id="ARBA00022533"/>
    </source>
</evidence>
<name>A0A0A0IBB9_CLONO</name>
<evidence type="ECO:0000256" key="9">
    <source>
        <dbReference type="PROSITE-ProRule" id="PRU00492"/>
    </source>
</evidence>
<accession>A0A0A0IBB9</accession>
<dbReference type="UniPathway" id="UPA00326"/>
<evidence type="ECO:0000256" key="4">
    <source>
        <dbReference type="ARBA" id="ARBA00022741"/>
    </source>
</evidence>
<dbReference type="FunFam" id="3.20.70.20:FF:000014">
    <property type="entry name" value="Ribonucleoside-diphosphate reductase"/>
    <property type="match status" value="1"/>
</dbReference>
<comment type="caution">
    <text evidence="12">The sequence shown here is derived from an EMBL/GenBank/DDBJ whole genome shotgun (WGS) entry which is preliminary data.</text>
</comment>
<comment type="catalytic activity">
    <reaction evidence="8 10">
        <text>a 2'-deoxyribonucleoside 5'-diphosphate + [thioredoxin]-disulfide + H2O = a ribonucleoside 5'-diphosphate + [thioredoxin]-dithiol</text>
        <dbReference type="Rhea" id="RHEA:23252"/>
        <dbReference type="Rhea" id="RHEA-COMP:10698"/>
        <dbReference type="Rhea" id="RHEA-COMP:10700"/>
        <dbReference type="ChEBI" id="CHEBI:15377"/>
        <dbReference type="ChEBI" id="CHEBI:29950"/>
        <dbReference type="ChEBI" id="CHEBI:50058"/>
        <dbReference type="ChEBI" id="CHEBI:57930"/>
        <dbReference type="ChEBI" id="CHEBI:73316"/>
        <dbReference type="EC" id="1.17.4.1"/>
    </reaction>
</comment>
<dbReference type="InterPro" id="IPR013509">
    <property type="entry name" value="RNR_lsu_N"/>
</dbReference>
<keyword evidence="6 10" id="KW-0560">Oxidoreductase</keyword>
<dbReference type="SUPFAM" id="SSF48168">
    <property type="entry name" value="R1 subunit of ribonucleotide reductase, N-terminal domain"/>
    <property type="match status" value="1"/>
</dbReference>
<dbReference type="InterPro" id="IPR008926">
    <property type="entry name" value="RNR_R1-su_N"/>
</dbReference>
<dbReference type="AlphaFoldDB" id="A0A0A0IBB9"/>
<dbReference type="InterPro" id="IPR013346">
    <property type="entry name" value="NrdE_NrdA_C"/>
</dbReference>
<dbReference type="GO" id="GO:0009263">
    <property type="term" value="P:deoxyribonucleotide biosynthetic process"/>
    <property type="evidence" value="ECO:0007669"/>
    <property type="project" value="UniProtKB-KW"/>
</dbReference>
<dbReference type="InterPro" id="IPR000788">
    <property type="entry name" value="RNR_lg_C"/>
</dbReference>
<keyword evidence="7 10" id="KW-0215">Deoxyribonucleotide synthesis</keyword>
<organism evidence="12 13">
    <name type="scientific">Clostridium novyi A str. 4552</name>
    <dbReference type="NCBI Taxonomy" id="1444289"/>
    <lineage>
        <taxon>Bacteria</taxon>
        <taxon>Bacillati</taxon>
        <taxon>Bacillota</taxon>
        <taxon>Clostridia</taxon>
        <taxon>Eubacteriales</taxon>
        <taxon>Clostridiaceae</taxon>
        <taxon>Clostridium</taxon>
    </lineage>
</organism>
<dbReference type="Pfam" id="PF00317">
    <property type="entry name" value="Ribonuc_red_lgN"/>
    <property type="match status" value="1"/>
</dbReference>
<keyword evidence="3" id="KW-0021">Allosteric enzyme</keyword>
<dbReference type="NCBIfam" id="TIGR02506">
    <property type="entry name" value="NrdE_NrdA"/>
    <property type="match status" value="1"/>
</dbReference>
<evidence type="ECO:0000256" key="10">
    <source>
        <dbReference type="RuleBase" id="RU003410"/>
    </source>
</evidence>
<dbReference type="GO" id="GO:0004748">
    <property type="term" value="F:ribonucleoside-diphosphate reductase activity, thioredoxin disulfide as acceptor"/>
    <property type="evidence" value="ECO:0007669"/>
    <property type="project" value="UniProtKB-EC"/>
</dbReference>
<dbReference type="InterPro" id="IPR005144">
    <property type="entry name" value="ATP-cone_dom"/>
</dbReference>
<dbReference type="NCBIfam" id="NF005483">
    <property type="entry name" value="PRK07088.1"/>
    <property type="match status" value="1"/>
</dbReference>
<evidence type="ECO:0000256" key="1">
    <source>
        <dbReference type="ARBA" id="ARBA00010406"/>
    </source>
</evidence>
<evidence type="ECO:0000313" key="12">
    <source>
        <dbReference type="EMBL" id="KGM97813.1"/>
    </source>
</evidence>
<dbReference type="Gene3D" id="3.20.70.20">
    <property type="match status" value="1"/>
</dbReference>
<reference evidence="12 13" key="1">
    <citation type="submission" date="2014-01" db="EMBL/GenBank/DDBJ databases">
        <title>Plasmidome dynamics in the species complex Clostridium novyi sensu lato converts strains of independent lineages into distinctly different pathogens.</title>
        <authorList>
            <person name="Skarin H."/>
            <person name="Segerman B."/>
        </authorList>
    </citation>
    <scope>NUCLEOTIDE SEQUENCE [LARGE SCALE GENOMIC DNA]</scope>
    <source>
        <strain evidence="12 13">4552</strain>
    </source>
</reference>
<evidence type="ECO:0000256" key="2">
    <source>
        <dbReference type="ARBA" id="ARBA00012274"/>
    </source>
</evidence>
<dbReference type="SUPFAM" id="SSF51998">
    <property type="entry name" value="PFL-like glycyl radical enzymes"/>
    <property type="match status" value="1"/>
</dbReference>
<proteinExistence type="inferred from homology"/>
<dbReference type="Proteomes" id="UP000030012">
    <property type="component" value="Unassembled WGS sequence"/>
</dbReference>
<dbReference type="InterPro" id="IPR039718">
    <property type="entry name" value="Rrm1"/>
</dbReference>
<evidence type="ECO:0000313" key="13">
    <source>
        <dbReference type="Proteomes" id="UP000030012"/>
    </source>
</evidence>
<dbReference type="PROSITE" id="PS00089">
    <property type="entry name" value="RIBORED_LARGE"/>
    <property type="match status" value="1"/>
</dbReference>
<dbReference type="CDD" id="cd01679">
    <property type="entry name" value="RNR_I"/>
    <property type="match status" value="1"/>
</dbReference>
<evidence type="ECO:0000256" key="8">
    <source>
        <dbReference type="ARBA" id="ARBA00047754"/>
    </source>
</evidence>
<evidence type="ECO:0000259" key="11">
    <source>
        <dbReference type="PROSITE" id="PS51161"/>
    </source>
</evidence>
<dbReference type="GO" id="GO:0005524">
    <property type="term" value="F:ATP binding"/>
    <property type="evidence" value="ECO:0007669"/>
    <property type="project" value="UniProtKB-UniRule"/>
</dbReference>
<dbReference type="PRINTS" id="PR01183">
    <property type="entry name" value="RIBORDTASEM1"/>
</dbReference>
<dbReference type="PANTHER" id="PTHR11573:SF6">
    <property type="entry name" value="RIBONUCLEOSIDE-DIPHOSPHATE REDUCTASE LARGE SUBUNIT"/>
    <property type="match status" value="1"/>
</dbReference>
<keyword evidence="4 9" id="KW-0547">Nucleotide-binding</keyword>